<dbReference type="OrthoDB" id="3180815at2"/>
<dbReference type="Pfam" id="PF00892">
    <property type="entry name" value="EamA"/>
    <property type="match status" value="2"/>
</dbReference>
<feature type="transmembrane region" description="Helical" evidence="3">
    <location>
        <begin position="265"/>
        <end position="284"/>
    </location>
</feature>
<keyword evidence="3" id="KW-0812">Transmembrane</keyword>
<feature type="transmembrane region" description="Helical" evidence="3">
    <location>
        <begin position="170"/>
        <end position="191"/>
    </location>
</feature>
<reference evidence="5 6" key="1">
    <citation type="submission" date="2019-03" db="EMBL/GenBank/DDBJ databases">
        <title>Genomic Encyclopedia of Type Strains, Phase IV (KMG-IV): sequencing the most valuable type-strain genomes for metagenomic binning, comparative biology and taxonomic classification.</title>
        <authorList>
            <person name="Goeker M."/>
        </authorList>
    </citation>
    <scope>NUCLEOTIDE SEQUENCE [LARGE SCALE GENOMIC DNA]</scope>
    <source>
        <strain evidence="5 6">DSM 46831</strain>
    </source>
</reference>
<feature type="domain" description="EamA" evidence="4">
    <location>
        <begin position="25"/>
        <end position="159"/>
    </location>
</feature>
<feature type="domain" description="EamA" evidence="4">
    <location>
        <begin position="173"/>
        <end position="303"/>
    </location>
</feature>
<feature type="transmembrane region" description="Helical" evidence="3">
    <location>
        <begin position="54"/>
        <end position="73"/>
    </location>
</feature>
<dbReference type="SUPFAM" id="SSF103481">
    <property type="entry name" value="Multidrug resistance efflux transporter EmrE"/>
    <property type="match status" value="2"/>
</dbReference>
<keyword evidence="3" id="KW-1133">Transmembrane helix</keyword>
<evidence type="ECO:0000256" key="1">
    <source>
        <dbReference type="ARBA" id="ARBA00004127"/>
    </source>
</evidence>
<feature type="transmembrane region" description="Helical" evidence="3">
    <location>
        <begin position="25"/>
        <end position="48"/>
    </location>
</feature>
<organism evidence="5 6">
    <name type="scientific">Baia soyae</name>
    <dbReference type="NCBI Taxonomy" id="1544746"/>
    <lineage>
        <taxon>Bacteria</taxon>
        <taxon>Bacillati</taxon>
        <taxon>Bacillota</taxon>
        <taxon>Bacilli</taxon>
        <taxon>Bacillales</taxon>
        <taxon>Thermoactinomycetaceae</taxon>
        <taxon>Baia</taxon>
    </lineage>
</organism>
<keyword evidence="3" id="KW-0472">Membrane</keyword>
<gene>
    <name evidence="5" type="ORF">EDD57_10565</name>
</gene>
<feature type="transmembrane region" description="Helical" evidence="3">
    <location>
        <begin position="203"/>
        <end position="222"/>
    </location>
</feature>
<dbReference type="InterPro" id="IPR037185">
    <property type="entry name" value="EmrE-like"/>
</dbReference>
<evidence type="ECO:0000259" key="4">
    <source>
        <dbReference type="Pfam" id="PF00892"/>
    </source>
</evidence>
<comment type="subcellular location">
    <subcellularLocation>
        <location evidence="1">Endomembrane system</location>
        <topology evidence="1">Multi-pass membrane protein</topology>
    </subcellularLocation>
</comment>
<protein>
    <submittedName>
        <fullName evidence="5">Threonine/homoserine efflux transporter RhtA</fullName>
    </submittedName>
</protein>
<dbReference type="GO" id="GO:0016020">
    <property type="term" value="C:membrane"/>
    <property type="evidence" value="ECO:0007669"/>
    <property type="project" value="InterPro"/>
</dbReference>
<keyword evidence="6" id="KW-1185">Reference proteome</keyword>
<comment type="caution">
    <text evidence="5">The sequence shown here is derived from an EMBL/GenBank/DDBJ whole genome shotgun (WGS) entry which is preliminary data.</text>
</comment>
<dbReference type="PANTHER" id="PTHR22911:SF137">
    <property type="entry name" value="SOLUTE CARRIER FAMILY 35 MEMBER G2-RELATED"/>
    <property type="match status" value="1"/>
</dbReference>
<dbReference type="PANTHER" id="PTHR22911">
    <property type="entry name" value="ACYL-MALONYL CONDENSING ENZYME-RELATED"/>
    <property type="match status" value="1"/>
</dbReference>
<comment type="similarity">
    <text evidence="2">Belongs to the EamA transporter family.</text>
</comment>
<dbReference type="InterPro" id="IPR000620">
    <property type="entry name" value="EamA_dom"/>
</dbReference>
<feature type="transmembrane region" description="Helical" evidence="3">
    <location>
        <begin position="290"/>
        <end position="308"/>
    </location>
</feature>
<evidence type="ECO:0000256" key="2">
    <source>
        <dbReference type="ARBA" id="ARBA00007362"/>
    </source>
</evidence>
<sequence length="321" mass="34619">MEFFPVKRSTSFCNKGGLTLSRIKASILVLIAGISYGFISLIVKLAYAKGYSPAQVSGSQVLVGTLGMWYLAYRGRVEWRKKQISCKDLVSLLLGGAFSAITGVAYYLCLQTIPASFAIILMFQFTWMGMLLECLTSRRKPTKDELISIGVILLGTCLAAGISAEELSKLSGIGIFYGILSAIGYTGFIYFNGTLAPTVHPSLRGAWMITGTLIAMFGIYPPTFLVDGSLLDGLWAWGLLLGLFGSLIPSYLFAIGIPHIGSGMASILGSVELPVVILTSALLLNESVSMIQWMGTILILVGIGYSEFRRASSEKKMKLAK</sequence>
<evidence type="ECO:0000256" key="3">
    <source>
        <dbReference type="SAM" id="Phobius"/>
    </source>
</evidence>
<proteinExistence type="inferred from homology"/>
<dbReference type="EMBL" id="SLXV01000005">
    <property type="protein sequence ID" value="TCP69881.1"/>
    <property type="molecule type" value="Genomic_DNA"/>
</dbReference>
<feature type="transmembrane region" description="Helical" evidence="3">
    <location>
        <begin position="146"/>
        <end position="164"/>
    </location>
</feature>
<feature type="transmembrane region" description="Helical" evidence="3">
    <location>
        <begin position="234"/>
        <end position="253"/>
    </location>
</feature>
<evidence type="ECO:0000313" key="6">
    <source>
        <dbReference type="Proteomes" id="UP000294746"/>
    </source>
</evidence>
<evidence type="ECO:0000313" key="5">
    <source>
        <dbReference type="EMBL" id="TCP69881.1"/>
    </source>
</evidence>
<feature type="transmembrane region" description="Helical" evidence="3">
    <location>
        <begin position="114"/>
        <end position="134"/>
    </location>
</feature>
<accession>A0A4R2SF95</accession>
<feature type="transmembrane region" description="Helical" evidence="3">
    <location>
        <begin position="89"/>
        <end position="108"/>
    </location>
</feature>
<dbReference type="AlphaFoldDB" id="A0A4R2SF95"/>
<dbReference type="Proteomes" id="UP000294746">
    <property type="component" value="Unassembled WGS sequence"/>
</dbReference>
<name>A0A4R2SF95_9BACL</name>